<gene>
    <name evidence="1" type="ORF">MRATA1EN22A_LOCUS21963</name>
</gene>
<organism evidence="1 2">
    <name type="scientific">Rangifer tarandus platyrhynchus</name>
    <name type="common">Svalbard reindeer</name>
    <dbReference type="NCBI Taxonomy" id="3082113"/>
    <lineage>
        <taxon>Eukaryota</taxon>
        <taxon>Metazoa</taxon>
        <taxon>Chordata</taxon>
        <taxon>Craniata</taxon>
        <taxon>Vertebrata</taxon>
        <taxon>Euteleostomi</taxon>
        <taxon>Mammalia</taxon>
        <taxon>Eutheria</taxon>
        <taxon>Laurasiatheria</taxon>
        <taxon>Artiodactyla</taxon>
        <taxon>Ruminantia</taxon>
        <taxon>Pecora</taxon>
        <taxon>Cervidae</taxon>
        <taxon>Odocoileinae</taxon>
        <taxon>Rangifer</taxon>
    </lineage>
</organism>
<reference evidence="1" key="2">
    <citation type="submission" date="2025-03" db="EMBL/GenBank/DDBJ databases">
        <authorList>
            <consortium name="ELIXIR-Norway"/>
            <consortium name="Elixir Norway"/>
        </authorList>
    </citation>
    <scope>NUCLEOTIDE SEQUENCE</scope>
</reference>
<dbReference type="Proteomes" id="UP001162501">
    <property type="component" value="Chromosome 33"/>
</dbReference>
<sequence>MYEFSTSVTNSPDSRVGDSSDPLRSSTRGVGRPCGDGPMGHQPGPPHLRIEKPFGSEHVWLGAGLGSWGPRLLSPWPSSHLPGLAPRMLTASCTQDPGSSRWKPHGFPGPPPKSQNIASTMVTSPHPGSRAQSPALHG</sequence>
<evidence type="ECO:0000313" key="1">
    <source>
        <dbReference type="EMBL" id="CAN0495495.1"/>
    </source>
</evidence>
<accession>A0AC59ZUV3</accession>
<evidence type="ECO:0000313" key="2">
    <source>
        <dbReference type="Proteomes" id="UP001162501"/>
    </source>
</evidence>
<dbReference type="EMBL" id="OX596117">
    <property type="protein sequence ID" value="CAN0495495.1"/>
    <property type="molecule type" value="Genomic_DNA"/>
</dbReference>
<proteinExistence type="predicted"/>
<name>A0AC59ZUV3_RANTA</name>
<reference evidence="1" key="1">
    <citation type="submission" date="2023-05" db="EMBL/GenBank/DDBJ databases">
        <authorList>
            <consortium name="ELIXIR-Norway"/>
        </authorList>
    </citation>
    <scope>NUCLEOTIDE SEQUENCE</scope>
</reference>
<protein>
    <submittedName>
        <fullName evidence="1">Uncharacterized protein</fullName>
    </submittedName>
</protein>